<evidence type="ECO:0000256" key="2">
    <source>
        <dbReference type="ARBA" id="ARBA00022475"/>
    </source>
</evidence>
<comment type="caution">
    <text evidence="8">The sequence shown here is derived from an EMBL/GenBank/DDBJ whole genome shotgun (WGS) entry which is preliminary data.</text>
</comment>
<dbReference type="EMBL" id="JBGBZA010000002">
    <property type="protein sequence ID" value="MEY9315463.1"/>
    <property type="molecule type" value="Genomic_DNA"/>
</dbReference>
<dbReference type="InterPro" id="IPR050545">
    <property type="entry name" value="Mycobact_MmpL"/>
</dbReference>
<feature type="transmembrane region" description="Helical" evidence="6">
    <location>
        <begin position="348"/>
        <end position="366"/>
    </location>
</feature>
<proteinExistence type="predicted"/>
<evidence type="ECO:0000259" key="7">
    <source>
        <dbReference type="PROSITE" id="PS50156"/>
    </source>
</evidence>
<keyword evidence="2" id="KW-1003">Cell membrane</keyword>
<dbReference type="InterPro" id="IPR004869">
    <property type="entry name" value="MMPL_dom"/>
</dbReference>
<feature type="transmembrane region" description="Helical" evidence="6">
    <location>
        <begin position="843"/>
        <end position="864"/>
    </location>
</feature>
<dbReference type="PROSITE" id="PS50156">
    <property type="entry name" value="SSD"/>
    <property type="match status" value="1"/>
</dbReference>
<comment type="subcellular location">
    <subcellularLocation>
        <location evidence="1">Cell membrane</location>
        <topology evidence="1">Multi-pass membrane protein</topology>
    </subcellularLocation>
</comment>
<name>A0ABV4EWD1_BRAEL</name>
<dbReference type="SUPFAM" id="SSF82866">
    <property type="entry name" value="Multidrug efflux transporter AcrB transmembrane domain"/>
    <property type="match status" value="2"/>
</dbReference>
<protein>
    <submittedName>
        <fullName evidence="8">Hopanoid biosynthesis associated RND transporter like protein HpnN</fullName>
    </submittedName>
</protein>
<keyword evidence="3 6" id="KW-0812">Transmembrane</keyword>
<feature type="domain" description="SSD" evidence="7">
    <location>
        <begin position="373"/>
        <end position="499"/>
    </location>
</feature>
<feature type="transmembrane region" description="Helical" evidence="6">
    <location>
        <begin position="477"/>
        <end position="497"/>
    </location>
</feature>
<feature type="transmembrane region" description="Helical" evidence="6">
    <location>
        <begin position="526"/>
        <end position="546"/>
    </location>
</feature>
<reference evidence="8 9" key="1">
    <citation type="submission" date="2024-07" db="EMBL/GenBank/DDBJ databases">
        <title>Genomic Encyclopedia of Type Strains, Phase V (KMG-V): Genome sequencing to study the core and pangenomes of soil and plant-associated prokaryotes.</title>
        <authorList>
            <person name="Whitman W."/>
        </authorList>
    </citation>
    <scope>NUCLEOTIDE SEQUENCE [LARGE SCALE GENOMIC DNA]</scope>
    <source>
        <strain evidence="8 9">USDA 415</strain>
    </source>
</reference>
<evidence type="ECO:0000256" key="5">
    <source>
        <dbReference type="ARBA" id="ARBA00023136"/>
    </source>
</evidence>
<sequence>MDFGLCDRPSPSLVRHFIAHSWGLYRPFVAVPVVWNLLAVPSRKITKTTLDRSRELRYRAGVFGHASPRLERNEVLTNIVVSVVRTCTRFALPVVIFSVLLSIGAGFYTARNFSINTDINKLISPDLDWRKRDNQFEEAFDRERLILAVVEAATPELTSSAAKALTAKLQADEKNFEAITALGSGEFFEKNGLLFLPTEEVGKVAGQLESAAPLIEIMAGDPSIRGLTGALETGLAGVKRGQVKLDNAAPPFNLISETVETVLAKGNATFSWRELTSDKPLTDSDKRAFIEIKPIIDYSALEPGKAATDAIRQAAADLKFPTEYHARVRLTGPVPIANEEYATVQDGAITNGIGTVVIVLVILWMALHSGKIIFAVFVNLFIGLAITTAVGLMMVGSLNLLSIAFAVLFIGLGVDFGIQFSVRYRSERFKNDNLTLALENAARRSAVPLSLAAMATAAGFLCFLPTDYKGISELGKIAGAGMLVAFVTSITVLPALLDLLNPPGEKEPVGYAFLAPLDLFLEKHRVPIIVGTLLVTVAGLPLLHYMKFDFNPINLRNSKVESIATFLDLRKDPNTGANAINVMTRSEADAKKIEAKLEKLPEVSRVMSLDSFVPDDQPAKLKLIGQAAKTLGPALNPDSVDPAPSDQENVESLKSSVDSLRKTAGDGKGPGAVAARRLADALQKLAGSNQATRDKAQDVFVAPMKIVFDQLRNTLQAQTVTLQNLPPELVDSWKTKDGLMRVEVEPKGDPNDNDNLRRFADAVLAAEPTAIGGPVSILKSGDVIVKAFIHAGILALVTIGLLLWLTLRRVVDVLMTLVPLLVAGIVTLEICVLIGLPLNFANIVALPLLLGVGVAFKIYYVTAWRQGRTNLLQSSLTRAIFFSALTTATAFGSLWLSSHPGTASMGKLLALSLVTTLAAVLLFQPALMGKPREVKEEDIANDVT</sequence>
<feature type="transmembrane region" description="Helical" evidence="6">
    <location>
        <begin position="446"/>
        <end position="465"/>
    </location>
</feature>
<feature type="transmembrane region" description="Helical" evidence="6">
    <location>
        <begin position="813"/>
        <end position="836"/>
    </location>
</feature>
<gene>
    <name evidence="8" type="ORF">ABIF29_002262</name>
</gene>
<dbReference type="Pfam" id="PF03176">
    <property type="entry name" value="MMPL"/>
    <property type="match status" value="2"/>
</dbReference>
<feature type="transmembrane region" description="Helical" evidence="6">
    <location>
        <begin position="90"/>
        <end position="110"/>
    </location>
</feature>
<evidence type="ECO:0000256" key="1">
    <source>
        <dbReference type="ARBA" id="ARBA00004651"/>
    </source>
</evidence>
<keyword evidence="5 6" id="KW-0472">Membrane</keyword>
<dbReference type="InterPro" id="IPR017841">
    <property type="entry name" value="Hopanoid_biosynth_HpnN"/>
</dbReference>
<feature type="transmembrane region" description="Helical" evidence="6">
    <location>
        <begin position="400"/>
        <end position="422"/>
    </location>
</feature>
<evidence type="ECO:0000313" key="9">
    <source>
        <dbReference type="Proteomes" id="UP001565471"/>
    </source>
</evidence>
<dbReference type="PANTHER" id="PTHR33406:SF13">
    <property type="entry name" value="MEMBRANE PROTEIN YDFJ"/>
    <property type="match status" value="1"/>
</dbReference>
<evidence type="ECO:0000256" key="6">
    <source>
        <dbReference type="SAM" id="Phobius"/>
    </source>
</evidence>
<evidence type="ECO:0000256" key="4">
    <source>
        <dbReference type="ARBA" id="ARBA00022989"/>
    </source>
</evidence>
<feature type="transmembrane region" description="Helical" evidence="6">
    <location>
        <begin position="908"/>
        <end position="927"/>
    </location>
</feature>
<dbReference type="InterPro" id="IPR000731">
    <property type="entry name" value="SSD"/>
</dbReference>
<organism evidence="8 9">
    <name type="scientific">Bradyrhizobium elkanii</name>
    <dbReference type="NCBI Taxonomy" id="29448"/>
    <lineage>
        <taxon>Bacteria</taxon>
        <taxon>Pseudomonadati</taxon>
        <taxon>Pseudomonadota</taxon>
        <taxon>Alphaproteobacteria</taxon>
        <taxon>Hyphomicrobiales</taxon>
        <taxon>Nitrobacteraceae</taxon>
        <taxon>Bradyrhizobium</taxon>
    </lineage>
</organism>
<feature type="transmembrane region" description="Helical" evidence="6">
    <location>
        <begin position="876"/>
        <end position="896"/>
    </location>
</feature>
<feature type="transmembrane region" description="Helical" evidence="6">
    <location>
        <begin position="372"/>
        <end position="393"/>
    </location>
</feature>
<evidence type="ECO:0000256" key="3">
    <source>
        <dbReference type="ARBA" id="ARBA00022692"/>
    </source>
</evidence>
<dbReference type="PANTHER" id="PTHR33406">
    <property type="entry name" value="MEMBRANE PROTEIN MJ1562-RELATED"/>
    <property type="match status" value="1"/>
</dbReference>
<accession>A0ABV4EWD1</accession>
<keyword evidence="9" id="KW-1185">Reference proteome</keyword>
<dbReference type="Proteomes" id="UP001565471">
    <property type="component" value="Unassembled WGS sequence"/>
</dbReference>
<feature type="transmembrane region" description="Helical" evidence="6">
    <location>
        <begin position="787"/>
        <end position="807"/>
    </location>
</feature>
<evidence type="ECO:0000313" key="8">
    <source>
        <dbReference type="EMBL" id="MEY9315463.1"/>
    </source>
</evidence>
<dbReference type="NCBIfam" id="TIGR03480">
    <property type="entry name" value="HpnN"/>
    <property type="match status" value="1"/>
</dbReference>
<keyword evidence="4 6" id="KW-1133">Transmembrane helix</keyword>
<dbReference type="Gene3D" id="1.20.1640.10">
    <property type="entry name" value="Multidrug efflux transporter AcrB transmembrane domain"/>
    <property type="match status" value="2"/>
</dbReference>